<sequence length="119" mass="13440">MNQTATVVIKGYEKVDDKFVQGMDALVAFHTVNVILGSFCTIIAATNVFLFLSTAKFRVMYKILTVLAIADLINTISKIMMGINRRNLYSDILNTHLIPIRNSWDCAIEPWLWMQGIGK</sequence>
<accession>A0AC35F5W4</accession>
<dbReference type="Proteomes" id="UP000887580">
    <property type="component" value="Unplaced"/>
</dbReference>
<evidence type="ECO:0000313" key="1">
    <source>
        <dbReference type="Proteomes" id="UP000887580"/>
    </source>
</evidence>
<dbReference type="WBParaSite" id="PS1159_v2.g14223.t1">
    <property type="protein sequence ID" value="PS1159_v2.g14223.t1"/>
    <property type="gene ID" value="PS1159_v2.g14223"/>
</dbReference>
<reference evidence="2" key="1">
    <citation type="submission" date="2022-11" db="UniProtKB">
        <authorList>
            <consortium name="WormBaseParasite"/>
        </authorList>
    </citation>
    <scope>IDENTIFICATION</scope>
</reference>
<name>A0AC35F5W4_9BILA</name>
<protein>
    <submittedName>
        <fullName evidence="2">Uncharacterized protein</fullName>
    </submittedName>
</protein>
<proteinExistence type="predicted"/>
<evidence type="ECO:0000313" key="2">
    <source>
        <dbReference type="WBParaSite" id="PS1159_v2.g14223.t1"/>
    </source>
</evidence>
<organism evidence="1 2">
    <name type="scientific">Panagrolaimus sp. PS1159</name>
    <dbReference type="NCBI Taxonomy" id="55785"/>
    <lineage>
        <taxon>Eukaryota</taxon>
        <taxon>Metazoa</taxon>
        <taxon>Ecdysozoa</taxon>
        <taxon>Nematoda</taxon>
        <taxon>Chromadorea</taxon>
        <taxon>Rhabditida</taxon>
        <taxon>Tylenchina</taxon>
        <taxon>Panagrolaimomorpha</taxon>
        <taxon>Panagrolaimoidea</taxon>
        <taxon>Panagrolaimidae</taxon>
        <taxon>Panagrolaimus</taxon>
    </lineage>
</organism>